<sequence length="233" mass="25457">MEFNVVFLENAQAEIAKEFALIGDNSSVTRNPDLPRSRDRVSCVAQCTKSRPLYPLVPCVNLIKCIYAGLAVLVGEAVGDAAPALGDHRVQLARVPGRALLPGHVDAVPDPVDLLPGEPVEEKHHGEREVVGRALREQPAHLFREPLARRRVGPRRQVGEQAGVGLVVGSHLGEKQKLEKVPSRGQKWQRDLRKRPTRGAYSLSPQSTANCAVHVEPVSLATVRLSRNAPDRN</sequence>
<dbReference type="EMBL" id="AGNL01048706">
    <property type="protein sequence ID" value="EJK45193.1"/>
    <property type="molecule type" value="Genomic_DNA"/>
</dbReference>
<organism evidence="2 3">
    <name type="scientific">Thalassiosira oceanica</name>
    <name type="common">Marine diatom</name>
    <dbReference type="NCBI Taxonomy" id="159749"/>
    <lineage>
        <taxon>Eukaryota</taxon>
        <taxon>Sar</taxon>
        <taxon>Stramenopiles</taxon>
        <taxon>Ochrophyta</taxon>
        <taxon>Bacillariophyta</taxon>
        <taxon>Coscinodiscophyceae</taxon>
        <taxon>Thalassiosirophycidae</taxon>
        <taxon>Thalassiosirales</taxon>
        <taxon>Thalassiosiraceae</taxon>
        <taxon>Thalassiosira</taxon>
    </lineage>
</organism>
<gene>
    <name evidence="2" type="ORF">THAOC_36205</name>
</gene>
<evidence type="ECO:0000313" key="3">
    <source>
        <dbReference type="Proteomes" id="UP000266841"/>
    </source>
</evidence>
<evidence type="ECO:0000313" key="2">
    <source>
        <dbReference type="EMBL" id="EJK45193.1"/>
    </source>
</evidence>
<feature type="region of interest" description="Disordered" evidence="1">
    <location>
        <begin position="180"/>
        <end position="205"/>
    </location>
</feature>
<dbReference type="AlphaFoldDB" id="K0QZT8"/>
<accession>K0QZT8</accession>
<protein>
    <submittedName>
        <fullName evidence="2">Uncharacterized protein</fullName>
    </submittedName>
</protein>
<name>K0QZT8_THAOC</name>
<reference evidence="2 3" key="1">
    <citation type="journal article" date="2012" name="Genome Biol.">
        <title>Genome and low-iron response of an oceanic diatom adapted to chronic iron limitation.</title>
        <authorList>
            <person name="Lommer M."/>
            <person name="Specht M."/>
            <person name="Roy A.S."/>
            <person name="Kraemer L."/>
            <person name="Andreson R."/>
            <person name="Gutowska M.A."/>
            <person name="Wolf J."/>
            <person name="Bergner S.V."/>
            <person name="Schilhabel M.B."/>
            <person name="Klostermeier U.C."/>
            <person name="Beiko R.G."/>
            <person name="Rosenstiel P."/>
            <person name="Hippler M."/>
            <person name="Laroche J."/>
        </authorList>
    </citation>
    <scope>NUCLEOTIDE SEQUENCE [LARGE SCALE GENOMIC DNA]</scope>
    <source>
        <strain evidence="2 3">CCMP1005</strain>
    </source>
</reference>
<dbReference type="Proteomes" id="UP000266841">
    <property type="component" value="Unassembled WGS sequence"/>
</dbReference>
<evidence type="ECO:0000256" key="1">
    <source>
        <dbReference type="SAM" id="MobiDB-lite"/>
    </source>
</evidence>
<proteinExistence type="predicted"/>
<keyword evidence="3" id="KW-1185">Reference proteome</keyword>
<comment type="caution">
    <text evidence="2">The sequence shown here is derived from an EMBL/GenBank/DDBJ whole genome shotgun (WGS) entry which is preliminary data.</text>
</comment>